<reference evidence="1" key="1">
    <citation type="journal article" date="2021" name="New Phytol.">
        <title>Evolutionary innovations through gain and loss of genes in the ectomycorrhizal Boletales.</title>
        <authorList>
            <person name="Wu G."/>
            <person name="Miyauchi S."/>
            <person name="Morin E."/>
            <person name="Kuo A."/>
            <person name="Drula E."/>
            <person name="Varga T."/>
            <person name="Kohler A."/>
            <person name="Feng B."/>
            <person name="Cao Y."/>
            <person name="Lipzen A."/>
            <person name="Daum C."/>
            <person name="Hundley H."/>
            <person name="Pangilinan J."/>
            <person name="Johnson J."/>
            <person name="Barry K."/>
            <person name="LaButti K."/>
            <person name="Ng V."/>
            <person name="Ahrendt S."/>
            <person name="Min B."/>
            <person name="Choi I.G."/>
            <person name="Park H."/>
            <person name="Plett J.M."/>
            <person name="Magnuson J."/>
            <person name="Spatafora J.W."/>
            <person name="Nagy L.G."/>
            <person name="Henrissat B."/>
            <person name="Grigoriev I.V."/>
            <person name="Yang Z.L."/>
            <person name="Xu J."/>
            <person name="Martin F.M."/>
        </authorList>
    </citation>
    <scope>NUCLEOTIDE SEQUENCE</scope>
    <source>
        <strain evidence="1">KKN 215</strain>
    </source>
</reference>
<sequence length="121" mass="13497">MLRPLFCNIPKTTNAVSVLLLASLWKAQEMMAIELGLRFARCIIDGVQVVFCSLQMPDGATEWGSMSLSMDQKRITLSKSKSRSRTPLCAQGLPRTHQYDQTLGRIAKHSQQGREEAGMDI</sequence>
<organism evidence="1 2">
    <name type="scientific">Cristinia sonorae</name>
    <dbReference type="NCBI Taxonomy" id="1940300"/>
    <lineage>
        <taxon>Eukaryota</taxon>
        <taxon>Fungi</taxon>
        <taxon>Dikarya</taxon>
        <taxon>Basidiomycota</taxon>
        <taxon>Agaricomycotina</taxon>
        <taxon>Agaricomycetes</taxon>
        <taxon>Agaricomycetidae</taxon>
        <taxon>Agaricales</taxon>
        <taxon>Pleurotineae</taxon>
        <taxon>Stephanosporaceae</taxon>
        <taxon>Cristinia</taxon>
    </lineage>
</organism>
<accession>A0A8K0UWH0</accession>
<gene>
    <name evidence="1" type="ORF">BXZ70DRAFT_924742</name>
</gene>
<evidence type="ECO:0000313" key="2">
    <source>
        <dbReference type="Proteomes" id="UP000813824"/>
    </source>
</evidence>
<dbReference type="AlphaFoldDB" id="A0A8K0UWH0"/>
<protein>
    <submittedName>
        <fullName evidence="1">Uncharacterized protein</fullName>
    </submittedName>
</protein>
<name>A0A8K0UWH0_9AGAR</name>
<keyword evidence="2" id="KW-1185">Reference proteome</keyword>
<evidence type="ECO:0000313" key="1">
    <source>
        <dbReference type="EMBL" id="KAH8104140.1"/>
    </source>
</evidence>
<dbReference type="EMBL" id="JAEVFJ010000006">
    <property type="protein sequence ID" value="KAH8104140.1"/>
    <property type="molecule type" value="Genomic_DNA"/>
</dbReference>
<dbReference type="Proteomes" id="UP000813824">
    <property type="component" value="Unassembled WGS sequence"/>
</dbReference>
<comment type="caution">
    <text evidence="1">The sequence shown here is derived from an EMBL/GenBank/DDBJ whole genome shotgun (WGS) entry which is preliminary data.</text>
</comment>
<proteinExistence type="predicted"/>